<keyword evidence="10 18" id="KW-0812">Transmembrane</keyword>
<proteinExistence type="predicted"/>
<dbReference type="SMART" id="SM00388">
    <property type="entry name" value="HisKA"/>
    <property type="match status" value="1"/>
</dbReference>
<dbReference type="EC" id="2.7.13.3" evidence="3"/>
<dbReference type="CDD" id="cd00075">
    <property type="entry name" value="HATPase"/>
    <property type="match status" value="1"/>
</dbReference>
<evidence type="ECO:0000256" key="4">
    <source>
        <dbReference type="ARBA" id="ARBA00019665"/>
    </source>
</evidence>
<evidence type="ECO:0000256" key="9">
    <source>
        <dbReference type="ARBA" id="ARBA00022679"/>
    </source>
</evidence>
<gene>
    <name evidence="20" type="ORF">EV694_0383</name>
</gene>
<evidence type="ECO:0000256" key="13">
    <source>
        <dbReference type="ARBA" id="ARBA00022840"/>
    </source>
</evidence>
<evidence type="ECO:0000256" key="15">
    <source>
        <dbReference type="ARBA" id="ARBA00023012"/>
    </source>
</evidence>
<evidence type="ECO:0000313" key="20">
    <source>
        <dbReference type="EMBL" id="TCK01757.1"/>
    </source>
</evidence>
<comment type="caution">
    <text evidence="20">The sequence shown here is derived from an EMBL/GenBank/DDBJ whole genome shotgun (WGS) entry which is preliminary data.</text>
</comment>
<dbReference type="SMART" id="SM00387">
    <property type="entry name" value="HATPase_c"/>
    <property type="match status" value="1"/>
</dbReference>
<dbReference type="InterPro" id="IPR014310">
    <property type="entry name" value="Sig_transdc_His_kinase_PhoR"/>
</dbReference>
<keyword evidence="6" id="KW-1003">Cell membrane</keyword>
<feature type="transmembrane region" description="Helical" evidence="18">
    <location>
        <begin position="31"/>
        <end position="49"/>
    </location>
</feature>
<dbReference type="InterPro" id="IPR000014">
    <property type="entry name" value="PAS"/>
</dbReference>
<feature type="transmembrane region" description="Helical" evidence="18">
    <location>
        <begin position="6"/>
        <end position="24"/>
    </location>
</feature>
<evidence type="ECO:0000256" key="6">
    <source>
        <dbReference type="ARBA" id="ARBA00022475"/>
    </source>
</evidence>
<keyword evidence="14 18" id="KW-1133">Transmembrane helix</keyword>
<dbReference type="SUPFAM" id="SSF55785">
    <property type="entry name" value="PYP-like sensor domain (PAS domain)"/>
    <property type="match status" value="1"/>
</dbReference>
<dbReference type="GO" id="GO:0004721">
    <property type="term" value="F:phosphoprotein phosphatase activity"/>
    <property type="evidence" value="ECO:0007669"/>
    <property type="project" value="TreeGrafter"/>
</dbReference>
<evidence type="ECO:0000256" key="14">
    <source>
        <dbReference type="ARBA" id="ARBA00022989"/>
    </source>
</evidence>
<dbReference type="SMART" id="SM00091">
    <property type="entry name" value="PAS"/>
    <property type="match status" value="1"/>
</dbReference>
<dbReference type="InterPro" id="IPR035965">
    <property type="entry name" value="PAS-like_dom_sf"/>
</dbReference>
<organism evidence="20 21">
    <name type="scientific">Volucribacter psittacicida</name>
    <dbReference type="NCBI Taxonomy" id="203482"/>
    <lineage>
        <taxon>Bacteria</taxon>
        <taxon>Pseudomonadati</taxon>
        <taxon>Pseudomonadota</taxon>
        <taxon>Gammaproteobacteria</taxon>
        <taxon>Pasteurellales</taxon>
        <taxon>Pasteurellaceae</taxon>
        <taxon>Volucribacter</taxon>
    </lineage>
</organism>
<keyword evidence="16 18" id="KW-0472">Membrane</keyword>
<evidence type="ECO:0000256" key="10">
    <source>
        <dbReference type="ARBA" id="ARBA00022692"/>
    </source>
</evidence>
<name>A0A4R1G111_9PAST</name>
<dbReference type="Gene3D" id="3.30.565.10">
    <property type="entry name" value="Histidine kinase-like ATPase, C-terminal domain"/>
    <property type="match status" value="1"/>
</dbReference>
<keyword evidence="8" id="KW-0592">Phosphate transport</keyword>
<dbReference type="InterPro" id="IPR003594">
    <property type="entry name" value="HATPase_dom"/>
</dbReference>
<dbReference type="Proteomes" id="UP000294702">
    <property type="component" value="Unassembled WGS sequence"/>
</dbReference>
<dbReference type="AlphaFoldDB" id="A0A4R1G111"/>
<dbReference type="InterPro" id="IPR005467">
    <property type="entry name" value="His_kinase_dom"/>
</dbReference>
<keyword evidence="12 20" id="KW-0418">Kinase</keyword>
<evidence type="ECO:0000256" key="7">
    <source>
        <dbReference type="ARBA" id="ARBA00022553"/>
    </source>
</evidence>
<reference evidence="20 21" key="1">
    <citation type="submission" date="2019-03" db="EMBL/GenBank/DDBJ databases">
        <title>Genomic Encyclopedia of Type Strains, Phase IV (KMG-IV): sequencing the most valuable type-strain genomes for metagenomic binning, comparative biology and taxonomic classification.</title>
        <authorList>
            <person name="Goeker M."/>
        </authorList>
    </citation>
    <scope>NUCLEOTIDE SEQUENCE [LARGE SCALE GENOMIC DNA]</scope>
    <source>
        <strain evidence="20 21">DSM 15534</strain>
    </source>
</reference>
<dbReference type="InterPro" id="IPR050351">
    <property type="entry name" value="BphY/WalK/GraS-like"/>
</dbReference>
<dbReference type="Pfam" id="PF00989">
    <property type="entry name" value="PAS"/>
    <property type="match status" value="1"/>
</dbReference>
<dbReference type="InterPro" id="IPR036097">
    <property type="entry name" value="HisK_dim/P_sf"/>
</dbReference>
<dbReference type="PRINTS" id="PR00344">
    <property type="entry name" value="BCTRLSENSOR"/>
</dbReference>
<evidence type="ECO:0000256" key="18">
    <source>
        <dbReference type="SAM" id="Phobius"/>
    </source>
</evidence>
<dbReference type="Gene3D" id="1.10.287.130">
    <property type="match status" value="1"/>
</dbReference>
<dbReference type="GO" id="GO:0016036">
    <property type="term" value="P:cellular response to phosphate starvation"/>
    <property type="evidence" value="ECO:0007669"/>
    <property type="project" value="TreeGrafter"/>
</dbReference>
<dbReference type="PANTHER" id="PTHR45453">
    <property type="entry name" value="PHOSPHATE REGULON SENSOR PROTEIN PHOR"/>
    <property type="match status" value="1"/>
</dbReference>
<evidence type="ECO:0000256" key="12">
    <source>
        <dbReference type="ARBA" id="ARBA00022777"/>
    </source>
</evidence>
<evidence type="ECO:0000256" key="3">
    <source>
        <dbReference type="ARBA" id="ARBA00012438"/>
    </source>
</evidence>
<dbReference type="PANTHER" id="PTHR45453:SF1">
    <property type="entry name" value="PHOSPHATE REGULON SENSOR PROTEIN PHOR"/>
    <property type="match status" value="1"/>
</dbReference>
<comment type="function">
    <text evidence="17">Member of the two-component regulatory system PhoR/PhoB involved in the phosphate regulon genes expression. PhoR may function as a membrane-associated protein kinase that phosphorylates PhoB in response to environmental signals.</text>
</comment>
<dbReference type="OrthoDB" id="9813151at2"/>
<keyword evidence="7" id="KW-0597">Phosphoprotein</keyword>
<dbReference type="GO" id="GO:0005886">
    <property type="term" value="C:plasma membrane"/>
    <property type="evidence" value="ECO:0007669"/>
    <property type="project" value="UniProtKB-SubCell"/>
</dbReference>
<dbReference type="GO" id="GO:0005524">
    <property type="term" value="F:ATP binding"/>
    <property type="evidence" value="ECO:0007669"/>
    <property type="project" value="UniProtKB-KW"/>
</dbReference>
<keyword evidence="13" id="KW-0067">ATP-binding</keyword>
<comment type="subcellular location">
    <subcellularLocation>
        <location evidence="2">Cell membrane</location>
    </subcellularLocation>
</comment>
<dbReference type="NCBIfam" id="TIGR02966">
    <property type="entry name" value="phoR_proteo"/>
    <property type="match status" value="1"/>
</dbReference>
<dbReference type="GO" id="GO:0006355">
    <property type="term" value="P:regulation of DNA-templated transcription"/>
    <property type="evidence" value="ECO:0007669"/>
    <property type="project" value="InterPro"/>
</dbReference>
<evidence type="ECO:0000256" key="11">
    <source>
        <dbReference type="ARBA" id="ARBA00022741"/>
    </source>
</evidence>
<dbReference type="InterPro" id="IPR013767">
    <property type="entry name" value="PAS_fold"/>
</dbReference>
<evidence type="ECO:0000256" key="1">
    <source>
        <dbReference type="ARBA" id="ARBA00000085"/>
    </source>
</evidence>
<dbReference type="FunFam" id="3.30.565.10:FF:000006">
    <property type="entry name" value="Sensor histidine kinase WalK"/>
    <property type="match status" value="1"/>
</dbReference>
<sequence length="420" mass="49107">MKYQFSIKHIIVELFFAFLLAEVFSLFAKDFLFWLTVFVIILLIWHHYIEQKLLTTLNNFDKIDSQTNSLSNLSQSLSYYRNKSEKDKLKTLKLLEKLSQQIQYYADGIIICDKKGNIHWCNNTAQALFSFYWNQNVDKNINNVIFYPEFHSYFQCSSQAKRPLILLIGEQNYIEISIYQYNQYQLLISRNISQIVHLLNSRQNFIANMNHELRTPLTVLQGYLELLNEEKHSSSLQHKALDVMQQQCERMTRLLQQLDILAKVEASTTATHQRVNLSELAYSIQQSMQMINDHQHQLYFHISPHLYSEVNKDQIYSAMTNLINNAIKHAGRPCEINVVLTQQDQQIIFSVTDTGQGIKAEHIPHLTERFYRGDSSREKTKGSGLGLAIVKHILEQHQSKLIIDSEENKGSRFSFSLWCD</sequence>
<dbReference type="GO" id="GO:0006817">
    <property type="term" value="P:phosphate ion transport"/>
    <property type="evidence" value="ECO:0007669"/>
    <property type="project" value="UniProtKB-KW"/>
</dbReference>
<evidence type="ECO:0000259" key="19">
    <source>
        <dbReference type="PROSITE" id="PS50109"/>
    </source>
</evidence>
<evidence type="ECO:0000256" key="16">
    <source>
        <dbReference type="ARBA" id="ARBA00023136"/>
    </source>
</evidence>
<dbReference type="SUPFAM" id="SSF47384">
    <property type="entry name" value="Homodimeric domain of signal transducing histidine kinase"/>
    <property type="match status" value="1"/>
</dbReference>
<accession>A0A4R1G111</accession>
<dbReference type="Gene3D" id="3.30.450.20">
    <property type="entry name" value="PAS domain"/>
    <property type="match status" value="1"/>
</dbReference>
<evidence type="ECO:0000256" key="17">
    <source>
        <dbReference type="ARBA" id="ARBA00025207"/>
    </source>
</evidence>
<protein>
    <recommendedName>
        <fullName evidence="4">Phosphate regulon sensor protein PhoR</fullName>
        <ecNumber evidence="3">2.7.13.3</ecNumber>
    </recommendedName>
</protein>
<evidence type="ECO:0000256" key="2">
    <source>
        <dbReference type="ARBA" id="ARBA00004236"/>
    </source>
</evidence>
<keyword evidence="21" id="KW-1185">Reference proteome</keyword>
<evidence type="ECO:0000256" key="5">
    <source>
        <dbReference type="ARBA" id="ARBA00022448"/>
    </source>
</evidence>
<dbReference type="CDD" id="cd00130">
    <property type="entry name" value="PAS"/>
    <property type="match status" value="1"/>
</dbReference>
<comment type="catalytic activity">
    <reaction evidence="1">
        <text>ATP + protein L-histidine = ADP + protein N-phospho-L-histidine.</text>
        <dbReference type="EC" id="2.7.13.3"/>
    </reaction>
</comment>
<evidence type="ECO:0000256" key="8">
    <source>
        <dbReference type="ARBA" id="ARBA00022592"/>
    </source>
</evidence>
<keyword evidence="15" id="KW-0902">Two-component regulatory system</keyword>
<dbReference type="InterPro" id="IPR003661">
    <property type="entry name" value="HisK_dim/P_dom"/>
</dbReference>
<dbReference type="InterPro" id="IPR036890">
    <property type="entry name" value="HATPase_C_sf"/>
</dbReference>
<dbReference type="CDD" id="cd00082">
    <property type="entry name" value="HisKA"/>
    <property type="match status" value="1"/>
</dbReference>
<evidence type="ECO:0000313" key="21">
    <source>
        <dbReference type="Proteomes" id="UP000294702"/>
    </source>
</evidence>
<dbReference type="GO" id="GO:0000155">
    <property type="term" value="F:phosphorelay sensor kinase activity"/>
    <property type="evidence" value="ECO:0007669"/>
    <property type="project" value="InterPro"/>
</dbReference>
<dbReference type="FunFam" id="1.10.287.130:FF:000001">
    <property type="entry name" value="Two-component sensor histidine kinase"/>
    <property type="match status" value="1"/>
</dbReference>
<dbReference type="SUPFAM" id="SSF55874">
    <property type="entry name" value="ATPase domain of HSP90 chaperone/DNA topoisomerase II/histidine kinase"/>
    <property type="match status" value="1"/>
</dbReference>
<dbReference type="RefSeq" id="WP_132688425.1">
    <property type="nucleotide sequence ID" value="NZ_SMFT01000001.1"/>
</dbReference>
<keyword evidence="9" id="KW-0808">Transferase</keyword>
<keyword evidence="5" id="KW-0813">Transport</keyword>
<keyword evidence="11" id="KW-0547">Nucleotide-binding</keyword>
<feature type="domain" description="Histidine kinase" evidence="19">
    <location>
        <begin position="208"/>
        <end position="420"/>
    </location>
</feature>
<dbReference type="PROSITE" id="PS50109">
    <property type="entry name" value="HIS_KIN"/>
    <property type="match status" value="1"/>
</dbReference>
<dbReference type="EMBL" id="SMFT01000001">
    <property type="protein sequence ID" value="TCK01757.1"/>
    <property type="molecule type" value="Genomic_DNA"/>
</dbReference>
<dbReference type="InterPro" id="IPR004358">
    <property type="entry name" value="Sig_transdc_His_kin-like_C"/>
</dbReference>
<dbReference type="Pfam" id="PF00512">
    <property type="entry name" value="HisKA"/>
    <property type="match status" value="1"/>
</dbReference>
<dbReference type="Pfam" id="PF02518">
    <property type="entry name" value="HATPase_c"/>
    <property type="match status" value="1"/>
</dbReference>